<keyword evidence="10" id="KW-1185">Reference proteome</keyword>
<feature type="domain" description="Heme haloperoxidase family profile" evidence="8">
    <location>
        <begin position="13"/>
        <end position="240"/>
    </location>
</feature>
<evidence type="ECO:0000256" key="3">
    <source>
        <dbReference type="ARBA" id="ARBA00022617"/>
    </source>
</evidence>
<evidence type="ECO:0000256" key="6">
    <source>
        <dbReference type="ARBA" id="ARBA00023004"/>
    </source>
</evidence>
<evidence type="ECO:0000256" key="4">
    <source>
        <dbReference type="ARBA" id="ARBA00022723"/>
    </source>
</evidence>
<name>A0A4P9XH08_9FUNG</name>
<dbReference type="InterPro" id="IPR036851">
    <property type="entry name" value="Chloroperoxidase-like_sf"/>
</dbReference>
<proteinExistence type="inferred from homology"/>
<dbReference type="GO" id="GO:0004601">
    <property type="term" value="F:peroxidase activity"/>
    <property type="evidence" value="ECO:0007669"/>
    <property type="project" value="UniProtKB-KW"/>
</dbReference>
<evidence type="ECO:0000256" key="1">
    <source>
        <dbReference type="ARBA" id="ARBA00001970"/>
    </source>
</evidence>
<dbReference type="PANTHER" id="PTHR33577">
    <property type="entry name" value="STERIGMATOCYSTIN BIOSYNTHESIS PEROXIDASE STCC-RELATED"/>
    <property type="match status" value="1"/>
</dbReference>
<comment type="cofactor">
    <cofactor evidence="1">
        <name>heme b</name>
        <dbReference type="ChEBI" id="CHEBI:60344"/>
    </cofactor>
</comment>
<dbReference type="PANTHER" id="PTHR33577:SF18">
    <property type="entry name" value="HEME HALOPEROXIDASE FAMILY PROFILE DOMAIN-CONTAINING PROTEIN"/>
    <property type="match status" value="1"/>
</dbReference>
<dbReference type="SUPFAM" id="SSF47571">
    <property type="entry name" value="Cloroperoxidase"/>
    <property type="match status" value="1"/>
</dbReference>
<dbReference type="Proteomes" id="UP000271241">
    <property type="component" value="Unassembled WGS sequence"/>
</dbReference>
<dbReference type="Gene3D" id="1.10.489.10">
    <property type="entry name" value="Chloroperoxidase-like"/>
    <property type="match status" value="1"/>
</dbReference>
<dbReference type="EMBL" id="KZ993363">
    <property type="protein sequence ID" value="RKP04927.1"/>
    <property type="molecule type" value="Genomic_DNA"/>
</dbReference>
<keyword evidence="5" id="KW-0560">Oxidoreductase</keyword>
<keyword evidence="3" id="KW-0349">Heme</keyword>
<keyword evidence="2 9" id="KW-0575">Peroxidase</keyword>
<sequence length="257" mass="28653">MSRTPSSTVRPVQNAVWNANVLTQWRDGQGQERSPCPFLNAAANHGIINYSGREIQVDRLRHVLNAGFGLQGKILDTLMNGAQDFANKEKQRAQDSASNHFNLEQLLEHGVIEHDGSLTRERHTSADPKRALARNNAAIDGLLSHAENGYLTYSSVAYWRSAVRHKEEKDGLQPPTSIPWKSKLTAAGETVLLLEVIGRNGKLAVADAECFLKQERFPDGFTPVKPGELGTTYLGWQILKTVVREEYVHRFGKQKTD</sequence>
<keyword evidence="4" id="KW-0479">Metal-binding</keyword>
<evidence type="ECO:0000256" key="2">
    <source>
        <dbReference type="ARBA" id="ARBA00022559"/>
    </source>
</evidence>
<reference evidence="10" key="1">
    <citation type="journal article" date="2018" name="Nat. Microbiol.">
        <title>Leveraging single-cell genomics to expand the fungal tree of life.</title>
        <authorList>
            <person name="Ahrendt S.R."/>
            <person name="Quandt C.A."/>
            <person name="Ciobanu D."/>
            <person name="Clum A."/>
            <person name="Salamov A."/>
            <person name="Andreopoulos B."/>
            <person name="Cheng J.F."/>
            <person name="Woyke T."/>
            <person name="Pelin A."/>
            <person name="Henrissat B."/>
            <person name="Reynolds N.K."/>
            <person name="Benny G.L."/>
            <person name="Smith M.E."/>
            <person name="James T.Y."/>
            <person name="Grigoriev I.V."/>
        </authorList>
    </citation>
    <scope>NUCLEOTIDE SEQUENCE [LARGE SCALE GENOMIC DNA]</scope>
    <source>
        <strain evidence="10">RSA 1356</strain>
    </source>
</reference>
<dbReference type="OrthoDB" id="407298at2759"/>
<dbReference type="InterPro" id="IPR000028">
    <property type="entry name" value="Chloroperoxidase"/>
</dbReference>
<evidence type="ECO:0000259" key="8">
    <source>
        <dbReference type="PROSITE" id="PS51405"/>
    </source>
</evidence>
<evidence type="ECO:0000256" key="5">
    <source>
        <dbReference type="ARBA" id="ARBA00023002"/>
    </source>
</evidence>
<keyword evidence="6" id="KW-0408">Iron</keyword>
<organism evidence="9 10">
    <name type="scientific">Thamnocephalis sphaerospora</name>
    <dbReference type="NCBI Taxonomy" id="78915"/>
    <lineage>
        <taxon>Eukaryota</taxon>
        <taxon>Fungi</taxon>
        <taxon>Fungi incertae sedis</taxon>
        <taxon>Zoopagomycota</taxon>
        <taxon>Zoopagomycotina</taxon>
        <taxon>Zoopagomycetes</taxon>
        <taxon>Zoopagales</taxon>
        <taxon>Sigmoideomycetaceae</taxon>
        <taxon>Thamnocephalis</taxon>
    </lineage>
</organism>
<evidence type="ECO:0000313" key="9">
    <source>
        <dbReference type="EMBL" id="RKP04927.1"/>
    </source>
</evidence>
<comment type="similarity">
    <text evidence="7">Belongs to the chloroperoxidase family.</text>
</comment>
<dbReference type="AlphaFoldDB" id="A0A4P9XH08"/>
<dbReference type="GO" id="GO:0046872">
    <property type="term" value="F:metal ion binding"/>
    <property type="evidence" value="ECO:0007669"/>
    <property type="project" value="UniProtKB-KW"/>
</dbReference>
<protein>
    <submittedName>
        <fullName evidence="9">Chloroperoxidase</fullName>
    </submittedName>
</protein>
<dbReference type="STRING" id="78915.A0A4P9XH08"/>
<evidence type="ECO:0000313" key="10">
    <source>
        <dbReference type="Proteomes" id="UP000271241"/>
    </source>
</evidence>
<dbReference type="PROSITE" id="PS51405">
    <property type="entry name" value="HEME_HALOPEROXIDASE"/>
    <property type="match status" value="1"/>
</dbReference>
<gene>
    <name evidence="9" type="ORF">THASP1DRAFT_26509</name>
</gene>
<evidence type="ECO:0000256" key="7">
    <source>
        <dbReference type="ARBA" id="ARBA00025795"/>
    </source>
</evidence>
<accession>A0A4P9XH08</accession>
<dbReference type="Pfam" id="PF01328">
    <property type="entry name" value="Peroxidase_2"/>
    <property type="match status" value="1"/>
</dbReference>